<reference evidence="1" key="1">
    <citation type="submission" date="2014-12" db="EMBL/GenBank/DDBJ databases">
        <title>Insight into the proteome of Arion vulgaris.</title>
        <authorList>
            <person name="Aradska J."/>
            <person name="Bulat T."/>
            <person name="Smidak R."/>
            <person name="Sarate P."/>
            <person name="Gangsoo J."/>
            <person name="Sialana F."/>
            <person name="Bilban M."/>
            <person name="Lubec G."/>
        </authorList>
    </citation>
    <scope>NUCLEOTIDE SEQUENCE</scope>
    <source>
        <tissue evidence="1">Skin</tissue>
    </source>
</reference>
<accession>A0A0B6ZCD1</accession>
<dbReference type="EMBL" id="HACG01018525">
    <property type="protein sequence ID" value="CEK65390.1"/>
    <property type="molecule type" value="Transcribed_RNA"/>
</dbReference>
<protein>
    <submittedName>
        <fullName evidence="1">Uncharacterized protein</fullName>
    </submittedName>
</protein>
<proteinExistence type="predicted"/>
<dbReference type="AlphaFoldDB" id="A0A0B6ZCD1"/>
<sequence>MPEIGVQSGAVHKDNHNLITELLCNQCRTAIVSHYTLTDMLKQGSDHLW</sequence>
<feature type="non-terminal residue" evidence="1">
    <location>
        <position position="49"/>
    </location>
</feature>
<organism evidence="1">
    <name type="scientific">Arion vulgaris</name>
    <dbReference type="NCBI Taxonomy" id="1028688"/>
    <lineage>
        <taxon>Eukaryota</taxon>
        <taxon>Metazoa</taxon>
        <taxon>Spiralia</taxon>
        <taxon>Lophotrochozoa</taxon>
        <taxon>Mollusca</taxon>
        <taxon>Gastropoda</taxon>
        <taxon>Heterobranchia</taxon>
        <taxon>Euthyneura</taxon>
        <taxon>Panpulmonata</taxon>
        <taxon>Eupulmonata</taxon>
        <taxon>Stylommatophora</taxon>
        <taxon>Helicina</taxon>
        <taxon>Arionoidea</taxon>
        <taxon>Arionidae</taxon>
        <taxon>Arion</taxon>
    </lineage>
</organism>
<gene>
    <name evidence="1" type="primary">ORF54870</name>
</gene>
<evidence type="ECO:0000313" key="1">
    <source>
        <dbReference type="EMBL" id="CEK65390.1"/>
    </source>
</evidence>
<name>A0A0B6ZCD1_9EUPU</name>